<gene>
    <name evidence="3" type="ORF">GKE73_14665</name>
</gene>
<dbReference type="Gene3D" id="1.40.20.10">
    <property type="entry name" value="CHAD domain"/>
    <property type="match status" value="1"/>
</dbReference>
<dbReference type="PANTHER" id="PTHR39339">
    <property type="entry name" value="SLR1444 PROTEIN"/>
    <property type="match status" value="1"/>
</dbReference>
<feature type="region of interest" description="Disordered" evidence="1">
    <location>
        <begin position="143"/>
        <end position="184"/>
    </location>
</feature>
<evidence type="ECO:0000256" key="1">
    <source>
        <dbReference type="SAM" id="MobiDB-lite"/>
    </source>
</evidence>
<accession>A0A844GH35</accession>
<dbReference type="AlphaFoldDB" id="A0A844GH35"/>
<dbReference type="InterPro" id="IPR038186">
    <property type="entry name" value="CHAD_dom_sf"/>
</dbReference>
<proteinExistence type="predicted"/>
<dbReference type="Pfam" id="PF05235">
    <property type="entry name" value="CHAD"/>
    <property type="match status" value="1"/>
</dbReference>
<reference evidence="3 4" key="1">
    <citation type="submission" date="2019-11" db="EMBL/GenBank/DDBJ databases">
        <title>Draft genome sequence of Paludibacterium sp. dN18-1.</title>
        <authorList>
            <person name="Im W.-T."/>
        </authorList>
    </citation>
    <scope>NUCLEOTIDE SEQUENCE [LARGE SCALE GENOMIC DNA]</scope>
    <source>
        <strain evidence="4">dN 18-1</strain>
    </source>
</reference>
<dbReference type="SMART" id="SM00880">
    <property type="entry name" value="CHAD"/>
    <property type="match status" value="1"/>
</dbReference>
<dbReference type="Proteomes" id="UP000446658">
    <property type="component" value="Unassembled WGS sequence"/>
</dbReference>
<sequence length="184" mass="20243">MPSQQAMQAMAYETLRHLQANVPGVLDDHDIEFVHQARVALRRLRSLQKIFPSLVPHHDRENVLSRIKELAATLGQVRDLDVFLTETLPPLEEALAMSTDFTPLKAALARARQHSQNKVVTALTSPDYGRLLIQLLAGLHAPQSATEKPNGKLRDVARPGTEPAPETYQKFNKTLAITGSGGAT</sequence>
<comment type="caution">
    <text evidence="3">The sequence shown here is derived from an EMBL/GenBank/DDBJ whole genome shotgun (WGS) entry which is preliminary data.</text>
</comment>
<evidence type="ECO:0000259" key="2">
    <source>
        <dbReference type="PROSITE" id="PS51708"/>
    </source>
</evidence>
<keyword evidence="4" id="KW-1185">Reference proteome</keyword>
<protein>
    <submittedName>
        <fullName evidence="3">CHAD domain-containing protein</fullName>
    </submittedName>
</protein>
<evidence type="ECO:0000313" key="4">
    <source>
        <dbReference type="Proteomes" id="UP000446658"/>
    </source>
</evidence>
<organism evidence="3 4">
    <name type="scientific">Paludibacterium denitrificans</name>
    <dbReference type="NCBI Taxonomy" id="2675226"/>
    <lineage>
        <taxon>Bacteria</taxon>
        <taxon>Pseudomonadati</taxon>
        <taxon>Pseudomonadota</taxon>
        <taxon>Betaproteobacteria</taxon>
        <taxon>Neisseriales</taxon>
        <taxon>Chromobacteriaceae</taxon>
        <taxon>Paludibacterium</taxon>
    </lineage>
</organism>
<dbReference type="PANTHER" id="PTHR39339:SF1">
    <property type="entry name" value="CHAD DOMAIN-CONTAINING PROTEIN"/>
    <property type="match status" value="1"/>
</dbReference>
<dbReference type="PROSITE" id="PS51708">
    <property type="entry name" value="CHAD"/>
    <property type="match status" value="1"/>
</dbReference>
<evidence type="ECO:0000313" key="3">
    <source>
        <dbReference type="EMBL" id="MTD33815.1"/>
    </source>
</evidence>
<feature type="domain" description="CHAD" evidence="2">
    <location>
        <begin position="1"/>
        <end position="184"/>
    </location>
</feature>
<name>A0A844GH35_9NEIS</name>
<dbReference type="EMBL" id="WLYX01000001">
    <property type="protein sequence ID" value="MTD33815.1"/>
    <property type="molecule type" value="Genomic_DNA"/>
</dbReference>
<dbReference type="InterPro" id="IPR007899">
    <property type="entry name" value="CHAD_dom"/>
</dbReference>